<dbReference type="Pfam" id="PF02833">
    <property type="entry name" value="DHHA2"/>
    <property type="match status" value="1"/>
</dbReference>
<evidence type="ECO:0000259" key="1">
    <source>
        <dbReference type="SMART" id="SM01131"/>
    </source>
</evidence>
<protein>
    <recommendedName>
        <fullName evidence="1">DHHA2 domain-containing protein</fullName>
    </recommendedName>
</protein>
<name>G8ZSN0_TORDE</name>
<dbReference type="InParanoid" id="G8ZSN0"/>
<evidence type="ECO:0000313" key="2">
    <source>
        <dbReference type="EMBL" id="CCE91624.1"/>
    </source>
</evidence>
<dbReference type="PANTHER" id="PTHR12112">
    <property type="entry name" value="BNIP - RELATED"/>
    <property type="match status" value="1"/>
</dbReference>
<dbReference type="SMART" id="SM01131">
    <property type="entry name" value="DHHA2"/>
    <property type="match status" value="1"/>
</dbReference>
<dbReference type="Gene3D" id="3.90.1640.10">
    <property type="entry name" value="inorganic pyrophosphatase (n-terminal core)"/>
    <property type="match status" value="1"/>
</dbReference>
<dbReference type="Proteomes" id="UP000005627">
    <property type="component" value="Chromosome 4"/>
</dbReference>
<gene>
    <name evidence="2" type="primary">TDEL0D00400</name>
    <name evidence="2" type="ORF">TDEL_0D00400</name>
</gene>
<dbReference type="RefSeq" id="XP_003680835.1">
    <property type="nucleotide sequence ID" value="XM_003680787.1"/>
</dbReference>
<dbReference type="HOGENOM" id="CLU_019358_1_0_1"/>
<dbReference type="GO" id="GO:0006798">
    <property type="term" value="P:polyphosphate catabolic process"/>
    <property type="evidence" value="ECO:0007669"/>
    <property type="project" value="EnsemblFungi"/>
</dbReference>
<feature type="domain" description="DHHA2" evidence="1">
    <location>
        <begin position="217"/>
        <end position="372"/>
    </location>
</feature>
<dbReference type="GeneID" id="11502036"/>
<proteinExistence type="predicted"/>
<dbReference type="STRING" id="1076872.G8ZSN0"/>
<dbReference type="KEGG" id="tdl:TDEL_0D00400"/>
<evidence type="ECO:0000313" key="3">
    <source>
        <dbReference type="Proteomes" id="UP000005627"/>
    </source>
</evidence>
<dbReference type="PANTHER" id="PTHR12112:SF39">
    <property type="entry name" value="EG:152A3.5 PROTEIN (FBGN0003116_PN PROTEIN)"/>
    <property type="match status" value="1"/>
</dbReference>
<dbReference type="OrthoDB" id="374045at2759"/>
<sequence length="377" mass="42624">MLKGVTSFLQYLREVHIKELPVPSSVKVVYGNESADFDSVVSALAYAYCSFQMHPEDPLIPIVNIPKKELFLRRDIVRALERSKVSEDLLFFAEDLKSLKERFGPLTAVLVDHNSVEATMGPYIAAVVGVVDHHKDAGLHPDVKPRVIRTAGSCSSLVIRYWHKYLPVSAFKDIGLLCLGAGLIDTSNFSSKVEDPDKEALNLYEKLFPDLDRELFYKQIKRDKDDLSGFSIENILKKDYKQFEVQDSGAENKILIGISSVVKPLSWFYENFGGESRFRDECVKTQTQRMVDLYIVMTAWMDGGTFKRELVILSSAPELCQDIVENISDTLQLEDKSLTTKTASSPQYYRTFQQLNTSASRKQVAPCVSHAFQNIKL</sequence>
<dbReference type="GO" id="GO:0004309">
    <property type="term" value="F:exopolyphosphatase activity"/>
    <property type="evidence" value="ECO:0007669"/>
    <property type="project" value="EnsemblFungi"/>
</dbReference>
<reference evidence="2 3" key="1">
    <citation type="journal article" date="2011" name="Proc. Natl. Acad. Sci. U.S.A.">
        <title>Evolutionary erosion of yeast sex chromosomes by mating-type switching accidents.</title>
        <authorList>
            <person name="Gordon J.L."/>
            <person name="Armisen D."/>
            <person name="Proux-Wera E."/>
            <person name="Oheigeartaigh S.S."/>
            <person name="Byrne K.P."/>
            <person name="Wolfe K.H."/>
        </authorList>
    </citation>
    <scope>NUCLEOTIDE SEQUENCE [LARGE SCALE GENOMIC DNA]</scope>
    <source>
        <strain evidence="3">ATCC 10662 / CBS 1146 / NBRC 0425 / NCYC 2629 / NRRL Y-866</strain>
    </source>
</reference>
<accession>G8ZSN0</accession>
<dbReference type="EMBL" id="HE616745">
    <property type="protein sequence ID" value="CCE91624.1"/>
    <property type="molecule type" value="Genomic_DNA"/>
</dbReference>
<keyword evidence="3" id="KW-1185">Reference proteome</keyword>
<dbReference type="SUPFAM" id="SSF64182">
    <property type="entry name" value="DHH phosphoesterases"/>
    <property type="match status" value="1"/>
</dbReference>
<dbReference type="InterPro" id="IPR004097">
    <property type="entry name" value="DHHA2"/>
</dbReference>
<dbReference type="InterPro" id="IPR038763">
    <property type="entry name" value="DHH_sf"/>
</dbReference>
<dbReference type="InterPro" id="IPR038222">
    <property type="entry name" value="DHHA2_dom_sf"/>
</dbReference>
<dbReference type="FunCoup" id="G8ZSN0">
    <property type="interactions" value="258"/>
</dbReference>
<dbReference type="AlphaFoldDB" id="G8ZSN0"/>
<dbReference type="Gene3D" id="3.10.310.20">
    <property type="entry name" value="DHHA2 domain"/>
    <property type="match status" value="1"/>
</dbReference>
<dbReference type="GO" id="GO:0005759">
    <property type="term" value="C:mitochondrial matrix"/>
    <property type="evidence" value="ECO:0007669"/>
    <property type="project" value="EnsemblFungi"/>
</dbReference>
<organism evidence="2 3">
    <name type="scientific">Torulaspora delbrueckii</name>
    <name type="common">Yeast</name>
    <name type="synonym">Candida colliculosa</name>
    <dbReference type="NCBI Taxonomy" id="4950"/>
    <lineage>
        <taxon>Eukaryota</taxon>
        <taxon>Fungi</taxon>
        <taxon>Dikarya</taxon>
        <taxon>Ascomycota</taxon>
        <taxon>Saccharomycotina</taxon>
        <taxon>Saccharomycetes</taxon>
        <taxon>Saccharomycetales</taxon>
        <taxon>Saccharomycetaceae</taxon>
        <taxon>Torulaspora</taxon>
    </lineage>
</organism>
<dbReference type="eggNOG" id="KOG4129">
    <property type="taxonomic scope" value="Eukaryota"/>
</dbReference>